<dbReference type="FunFam" id="3.30.70.270:FF:000020">
    <property type="entry name" value="Transposon Tf2-6 polyprotein-like Protein"/>
    <property type="match status" value="1"/>
</dbReference>
<dbReference type="GO" id="GO:0003964">
    <property type="term" value="F:RNA-directed DNA polymerase activity"/>
    <property type="evidence" value="ECO:0007669"/>
    <property type="project" value="UniProtKB-EC"/>
</dbReference>
<keyword evidence="6" id="KW-1185">Reference proteome</keyword>
<accession>A0AAV1L532</accession>
<sequence length="347" mass="39392">MHLPYKHSTLHHIRTTPGPPVASKLRRLDPLRMQAAKQEFSDMLASGTARPSESAWSSPLHMVKKKDDSWRPRGDYRALNYRTIPDRYPIRHIHDFSYQLAGCSVFSTIDFVKAYNQIAVNPDDIMKTAIMTPFGLYEFPFMNYGLRNAAQTFQRFIDEVLLGLDFCYGYIDDILVFSASIQEHKNHLRQLFERLNQYSVVVNTAKCILGQPEVTFLGYHVSAAGTKPLESKLETIRQYPVPKTVKALRRFIGMLNFYRRFVPNAAQLQASLNEVFSGSKIKESHPIVMTPQLLRAFEDCKESLSQATLLAHPDPAAELAIVTDASETAIGAVLQQRKGKDWVPLAF</sequence>
<dbReference type="Pfam" id="PF17919">
    <property type="entry name" value="RT_RNaseH_2"/>
    <property type="match status" value="1"/>
</dbReference>
<feature type="domain" description="Reverse transcriptase" evidence="4">
    <location>
        <begin position="44"/>
        <end position="221"/>
    </location>
</feature>
<evidence type="ECO:0000259" key="4">
    <source>
        <dbReference type="PROSITE" id="PS50878"/>
    </source>
</evidence>
<dbReference type="PANTHER" id="PTHR37984">
    <property type="entry name" value="PROTEIN CBG26694"/>
    <property type="match status" value="1"/>
</dbReference>
<organism evidence="5 6">
    <name type="scientific">Parnassius mnemosyne</name>
    <name type="common">clouded apollo</name>
    <dbReference type="NCBI Taxonomy" id="213953"/>
    <lineage>
        <taxon>Eukaryota</taxon>
        <taxon>Metazoa</taxon>
        <taxon>Ecdysozoa</taxon>
        <taxon>Arthropoda</taxon>
        <taxon>Hexapoda</taxon>
        <taxon>Insecta</taxon>
        <taxon>Pterygota</taxon>
        <taxon>Neoptera</taxon>
        <taxon>Endopterygota</taxon>
        <taxon>Lepidoptera</taxon>
        <taxon>Glossata</taxon>
        <taxon>Ditrysia</taxon>
        <taxon>Papilionoidea</taxon>
        <taxon>Papilionidae</taxon>
        <taxon>Parnassiinae</taxon>
        <taxon>Parnassini</taxon>
        <taxon>Parnassius</taxon>
        <taxon>Driopa</taxon>
    </lineage>
</organism>
<dbReference type="EC" id="2.7.7.49" evidence="1"/>
<gene>
    <name evidence="5" type="ORF">PARMNEM_LOCUS9662</name>
</gene>
<evidence type="ECO:0000256" key="3">
    <source>
        <dbReference type="SAM" id="MobiDB-lite"/>
    </source>
</evidence>
<feature type="compositionally biased region" description="Basic residues" evidence="3">
    <location>
        <begin position="1"/>
        <end position="14"/>
    </location>
</feature>
<dbReference type="InterPro" id="IPR043502">
    <property type="entry name" value="DNA/RNA_pol_sf"/>
</dbReference>
<evidence type="ECO:0000313" key="5">
    <source>
        <dbReference type="EMBL" id="CAK1589117.1"/>
    </source>
</evidence>
<keyword evidence="2" id="KW-0511">Multifunctional enzyme</keyword>
<dbReference type="Pfam" id="PF00078">
    <property type="entry name" value="RVT_1"/>
    <property type="match status" value="1"/>
</dbReference>
<feature type="region of interest" description="Disordered" evidence="3">
    <location>
        <begin position="1"/>
        <end position="22"/>
    </location>
</feature>
<dbReference type="InterPro" id="IPR000477">
    <property type="entry name" value="RT_dom"/>
</dbReference>
<evidence type="ECO:0000313" key="6">
    <source>
        <dbReference type="Proteomes" id="UP001314205"/>
    </source>
</evidence>
<dbReference type="PROSITE" id="PS50878">
    <property type="entry name" value="RT_POL"/>
    <property type="match status" value="1"/>
</dbReference>
<dbReference type="InterPro" id="IPR041577">
    <property type="entry name" value="RT_RNaseH_2"/>
</dbReference>
<evidence type="ECO:0000256" key="2">
    <source>
        <dbReference type="ARBA" id="ARBA00023268"/>
    </source>
</evidence>
<dbReference type="Gene3D" id="3.30.70.270">
    <property type="match status" value="2"/>
</dbReference>
<dbReference type="CDD" id="cd01647">
    <property type="entry name" value="RT_LTR"/>
    <property type="match status" value="1"/>
</dbReference>
<reference evidence="5 6" key="1">
    <citation type="submission" date="2023-11" db="EMBL/GenBank/DDBJ databases">
        <authorList>
            <person name="Hedman E."/>
            <person name="Englund M."/>
            <person name="Stromberg M."/>
            <person name="Nyberg Akerstrom W."/>
            <person name="Nylinder S."/>
            <person name="Jareborg N."/>
            <person name="Kallberg Y."/>
            <person name="Kronander E."/>
        </authorList>
    </citation>
    <scope>NUCLEOTIDE SEQUENCE [LARGE SCALE GENOMIC DNA]</scope>
</reference>
<proteinExistence type="predicted"/>
<dbReference type="EMBL" id="CAVLGL010000083">
    <property type="protein sequence ID" value="CAK1589117.1"/>
    <property type="molecule type" value="Genomic_DNA"/>
</dbReference>
<dbReference type="Proteomes" id="UP001314205">
    <property type="component" value="Unassembled WGS sequence"/>
</dbReference>
<dbReference type="Gene3D" id="3.10.10.10">
    <property type="entry name" value="HIV Type 1 Reverse Transcriptase, subunit A, domain 1"/>
    <property type="match status" value="1"/>
</dbReference>
<protein>
    <recommendedName>
        <fullName evidence="1">RNA-directed DNA polymerase</fullName>
        <ecNumber evidence="1">2.7.7.49</ecNumber>
    </recommendedName>
</protein>
<dbReference type="AlphaFoldDB" id="A0AAV1L532"/>
<comment type="caution">
    <text evidence="5">The sequence shown here is derived from an EMBL/GenBank/DDBJ whole genome shotgun (WGS) entry which is preliminary data.</text>
</comment>
<dbReference type="InterPro" id="IPR050951">
    <property type="entry name" value="Retrovirus_Pol_polyprotein"/>
</dbReference>
<dbReference type="InterPro" id="IPR043128">
    <property type="entry name" value="Rev_trsase/Diguanyl_cyclase"/>
</dbReference>
<dbReference type="PANTHER" id="PTHR37984:SF5">
    <property type="entry name" value="PROTEIN NYNRIN-LIKE"/>
    <property type="match status" value="1"/>
</dbReference>
<evidence type="ECO:0000256" key="1">
    <source>
        <dbReference type="ARBA" id="ARBA00012493"/>
    </source>
</evidence>
<dbReference type="SUPFAM" id="SSF56672">
    <property type="entry name" value="DNA/RNA polymerases"/>
    <property type="match status" value="1"/>
</dbReference>
<name>A0AAV1L532_9NEOP</name>